<keyword evidence="2" id="KW-0004">4Fe-4S</keyword>
<dbReference type="GO" id="GO:0035598">
    <property type="term" value="F:tRNA (N(6)-L-threonylcarbamoyladenosine(37)-C(2))-methylthiotransferase activity"/>
    <property type="evidence" value="ECO:0007669"/>
    <property type="project" value="TreeGrafter"/>
</dbReference>
<dbReference type="PROSITE" id="PS51918">
    <property type="entry name" value="RADICAL_SAM"/>
    <property type="match status" value="1"/>
</dbReference>
<keyword evidence="3" id="KW-0808">Transferase</keyword>
<keyword evidence="5" id="KW-0479">Metal-binding</keyword>
<reference evidence="10" key="1">
    <citation type="submission" date="2017-09" db="EMBL/GenBank/DDBJ databases">
        <title>Depth-based differentiation of microbial function through sediment-hosted aquifers and enrichment of novel symbionts in the deep terrestrial subsurface.</title>
        <authorList>
            <person name="Probst A.J."/>
            <person name="Ladd B."/>
            <person name="Jarett J.K."/>
            <person name="Geller-Mcgrath D.E."/>
            <person name="Sieber C.M.K."/>
            <person name="Emerson J.B."/>
            <person name="Anantharaman K."/>
            <person name="Thomas B.C."/>
            <person name="Malmstrom R."/>
            <person name="Stieglmeier M."/>
            <person name="Klingl A."/>
            <person name="Woyke T."/>
            <person name="Ryan C.M."/>
            <person name="Banfield J.F."/>
        </authorList>
    </citation>
    <scope>NUCLEOTIDE SEQUENCE [LARGE SCALE GENOMIC DNA]</scope>
</reference>
<evidence type="ECO:0000256" key="2">
    <source>
        <dbReference type="ARBA" id="ARBA00022485"/>
    </source>
</evidence>
<dbReference type="PROSITE" id="PS01278">
    <property type="entry name" value="MTTASE_RADICAL"/>
    <property type="match status" value="1"/>
</dbReference>
<evidence type="ECO:0000256" key="3">
    <source>
        <dbReference type="ARBA" id="ARBA00022679"/>
    </source>
</evidence>
<dbReference type="CDD" id="cd01335">
    <property type="entry name" value="Radical_SAM"/>
    <property type="match status" value="1"/>
</dbReference>
<dbReference type="EMBL" id="PEWZ01000087">
    <property type="protein sequence ID" value="PIU34874.1"/>
    <property type="molecule type" value="Genomic_DNA"/>
</dbReference>
<evidence type="ECO:0000256" key="7">
    <source>
        <dbReference type="ARBA" id="ARBA00023014"/>
    </source>
</evidence>
<sequence length="388" mass="44283">ELRTKYPNALLVILGCAVTAKEKLKILLPEADLLIPNEQKGRTIKIIEQKIYSNKQMIHCNFENKYILSGRKFIKIQDGCSGGCSFCLTQFVRGKPTSAPPEKIIEEINFWIEKGIKEIILTGINIGLYNPTDRYTDRYHTCHITDLLNKILSETKVERISFSSIDPEILLSAKGSVPSFINNSRISQYFHLSLQSGSSSVLKRMNRETDLKELLTKLGRIKKQNPFFSFRADIIVGFPNETEKEFQETLDFIKKTKISFVHIFPFSPRKGTIAYEMIKSKKWNEVPKEIKRERVGKIRKVVEETRNNEAKKMTGLKQNCLIVRSLSRYIVEGISENGWPVLVKSSKACPEQVEGLKVKSYKGKILPVRITGFDGNYLLGEITSLPTN</sequence>
<keyword evidence="6" id="KW-0408">Iron</keyword>
<dbReference type="InterPro" id="IPR020612">
    <property type="entry name" value="Methylthiotransferase_CS"/>
</dbReference>
<dbReference type="Gene3D" id="3.80.30.20">
    <property type="entry name" value="tm_1862 like domain"/>
    <property type="match status" value="1"/>
</dbReference>
<dbReference type="InterPro" id="IPR023404">
    <property type="entry name" value="rSAM_horseshoe"/>
</dbReference>
<dbReference type="PANTHER" id="PTHR11918">
    <property type="entry name" value="RADICAL SAM PROTEINS"/>
    <property type="match status" value="1"/>
</dbReference>
<feature type="domain" description="Radical SAM core" evidence="8">
    <location>
        <begin position="66"/>
        <end position="308"/>
    </location>
</feature>
<dbReference type="NCBIfam" id="TIGR00089">
    <property type="entry name" value="MiaB/RimO family radical SAM methylthiotransferase"/>
    <property type="match status" value="1"/>
</dbReference>
<comment type="cofactor">
    <cofactor evidence="1">
        <name>[4Fe-4S] cluster</name>
        <dbReference type="ChEBI" id="CHEBI:49883"/>
    </cofactor>
</comment>
<keyword evidence="7" id="KW-0411">Iron-sulfur</keyword>
<dbReference type="Pfam" id="PF04055">
    <property type="entry name" value="Radical_SAM"/>
    <property type="match status" value="1"/>
</dbReference>
<evidence type="ECO:0000313" key="9">
    <source>
        <dbReference type="EMBL" id="PIU34874.1"/>
    </source>
</evidence>
<keyword evidence="4" id="KW-0949">S-adenosyl-L-methionine</keyword>
<evidence type="ECO:0000259" key="8">
    <source>
        <dbReference type="PROSITE" id="PS51918"/>
    </source>
</evidence>
<dbReference type="SFLD" id="SFLDS00029">
    <property type="entry name" value="Radical_SAM"/>
    <property type="match status" value="1"/>
</dbReference>
<evidence type="ECO:0000256" key="1">
    <source>
        <dbReference type="ARBA" id="ARBA00001966"/>
    </source>
</evidence>
<dbReference type="PANTHER" id="PTHR11918:SF45">
    <property type="entry name" value="THREONYLCARBAMOYLADENOSINE TRNA METHYLTHIOTRANSFERASE"/>
    <property type="match status" value="1"/>
</dbReference>
<evidence type="ECO:0000313" key="10">
    <source>
        <dbReference type="Proteomes" id="UP000229502"/>
    </source>
</evidence>
<comment type="caution">
    <text evidence="9">The sequence shown here is derived from an EMBL/GenBank/DDBJ whole genome shotgun (WGS) entry which is preliminary data.</text>
</comment>
<dbReference type="SUPFAM" id="SSF102114">
    <property type="entry name" value="Radical SAM enzymes"/>
    <property type="match status" value="1"/>
</dbReference>
<feature type="non-terminal residue" evidence="9">
    <location>
        <position position="1"/>
    </location>
</feature>
<gene>
    <name evidence="9" type="ORF">COT03_01765</name>
</gene>
<dbReference type="InterPro" id="IPR005839">
    <property type="entry name" value="Methylthiotransferase"/>
</dbReference>
<organism evidence="9 10">
    <name type="scientific">Candidatus Shapirobacteria bacterium CG07_land_8_20_14_0_80_39_18</name>
    <dbReference type="NCBI Taxonomy" id="1974882"/>
    <lineage>
        <taxon>Bacteria</taxon>
        <taxon>Candidatus Shapironibacteriota</taxon>
    </lineage>
</organism>
<dbReference type="Proteomes" id="UP000229502">
    <property type="component" value="Unassembled WGS sequence"/>
</dbReference>
<evidence type="ECO:0000256" key="6">
    <source>
        <dbReference type="ARBA" id="ARBA00023004"/>
    </source>
</evidence>
<protein>
    <recommendedName>
        <fullName evidence="8">Radical SAM core domain-containing protein</fullName>
    </recommendedName>
</protein>
<dbReference type="InterPro" id="IPR058240">
    <property type="entry name" value="rSAM_sf"/>
</dbReference>
<dbReference type="InterPro" id="IPR007197">
    <property type="entry name" value="rSAM"/>
</dbReference>
<dbReference type="GO" id="GO:0051539">
    <property type="term" value="F:4 iron, 4 sulfur cluster binding"/>
    <property type="evidence" value="ECO:0007669"/>
    <property type="project" value="UniProtKB-KW"/>
</dbReference>
<dbReference type="SFLD" id="SFLDG01082">
    <property type="entry name" value="B12-binding_domain_containing"/>
    <property type="match status" value="1"/>
</dbReference>
<evidence type="ECO:0000256" key="4">
    <source>
        <dbReference type="ARBA" id="ARBA00022691"/>
    </source>
</evidence>
<dbReference type="SMART" id="SM00729">
    <property type="entry name" value="Elp3"/>
    <property type="match status" value="1"/>
</dbReference>
<name>A0A2M6YRB2_9BACT</name>
<dbReference type="AlphaFoldDB" id="A0A2M6YRB2"/>
<proteinExistence type="predicted"/>
<evidence type="ECO:0000256" key="5">
    <source>
        <dbReference type="ARBA" id="ARBA00022723"/>
    </source>
</evidence>
<accession>A0A2M6YRB2</accession>
<dbReference type="InterPro" id="IPR006638">
    <property type="entry name" value="Elp3/MiaA/NifB-like_rSAM"/>
</dbReference>
<dbReference type="GO" id="GO:0046872">
    <property type="term" value="F:metal ion binding"/>
    <property type="evidence" value="ECO:0007669"/>
    <property type="project" value="UniProtKB-KW"/>
</dbReference>